<dbReference type="Gene3D" id="3.90.1580.10">
    <property type="entry name" value="paralog of FGE (formylglycine-generating enzyme)"/>
    <property type="match status" value="1"/>
</dbReference>
<organism evidence="3 4">
    <name type="scientific">Chitinophaga tropicalis</name>
    <dbReference type="NCBI Taxonomy" id="2683588"/>
    <lineage>
        <taxon>Bacteria</taxon>
        <taxon>Pseudomonadati</taxon>
        <taxon>Bacteroidota</taxon>
        <taxon>Chitinophagia</taxon>
        <taxon>Chitinophagales</taxon>
        <taxon>Chitinophagaceae</taxon>
        <taxon>Chitinophaga</taxon>
    </lineage>
</organism>
<accession>A0A7K1U9J8</accession>
<dbReference type="RefSeq" id="WP_157308467.1">
    <property type="nucleotide sequence ID" value="NZ_WRXN01000011.1"/>
</dbReference>
<gene>
    <name evidence="3" type="ORF">GO493_22430</name>
</gene>
<dbReference type="InterPro" id="IPR016187">
    <property type="entry name" value="CTDL_fold"/>
</dbReference>
<dbReference type="Gene3D" id="3.40.50.10140">
    <property type="entry name" value="Toll/interleukin-1 receptor homology (TIR) domain"/>
    <property type="match status" value="1"/>
</dbReference>
<dbReference type="AlphaFoldDB" id="A0A7K1U9J8"/>
<dbReference type="InterPro" id="IPR000157">
    <property type="entry name" value="TIR_dom"/>
</dbReference>
<dbReference type="SUPFAM" id="SSF52200">
    <property type="entry name" value="Toll/Interleukin receptor TIR domain"/>
    <property type="match status" value="1"/>
</dbReference>
<evidence type="ECO:0000256" key="1">
    <source>
        <dbReference type="SAM" id="Phobius"/>
    </source>
</evidence>
<dbReference type="SUPFAM" id="SSF56436">
    <property type="entry name" value="C-type lectin-like"/>
    <property type="match status" value="1"/>
</dbReference>
<comment type="caution">
    <text evidence="3">The sequence shown here is derived from an EMBL/GenBank/DDBJ whole genome shotgun (WGS) entry which is preliminary data.</text>
</comment>
<dbReference type="Proteomes" id="UP000461730">
    <property type="component" value="Unassembled WGS sequence"/>
</dbReference>
<dbReference type="InterPro" id="IPR042095">
    <property type="entry name" value="SUMF_sf"/>
</dbReference>
<evidence type="ECO:0000313" key="4">
    <source>
        <dbReference type="Proteomes" id="UP000461730"/>
    </source>
</evidence>
<proteinExistence type="predicted"/>
<keyword evidence="1" id="KW-0472">Membrane</keyword>
<dbReference type="Pfam" id="PF13676">
    <property type="entry name" value="TIR_2"/>
    <property type="match status" value="1"/>
</dbReference>
<evidence type="ECO:0000313" key="3">
    <source>
        <dbReference type="EMBL" id="MVT11042.1"/>
    </source>
</evidence>
<dbReference type="InterPro" id="IPR035897">
    <property type="entry name" value="Toll_tir_struct_dom_sf"/>
</dbReference>
<sequence>MKRHFKYDIAISVAEEDKEVAELIAAELKKKKIRCYFYEEEAVASWGEYIINLTKDSFGGNARYVLMITSSSFVQKYWSNVERQWALANKARILQLRLDDTKVDGISMHVVHRTWENNPEKIADILEKKIARQKRLESRNLIRTYVVMIAAMGIIFLVYCVYRICTGPEPRREMKKVLVAPPALSTGTDPFYISETEVTVAQYRRFCISQKKSLPLQPPVSNDNYPVVNITWFEAEAFCEWVNGRLPTQVEWELAANAGQAFKYSGSNNASNVAIYNKSYPGIAARKASNALGLFDMTGNAAEWCDDWIDTSATWKAVRGGSYKSKIKPVNELAIAYPDKECPDARQPYIGFRVAWNK</sequence>
<keyword evidence="1" id="KW-1133">Transmembrane helix</keyword>
<dbReference type="PANTHER" id="PTHR23150:SF19">
    <property type="entry name" value="FORMYLGLYCINE-GENERATING ENZYME"/>
    <property type="match status" value="1"/>
</dbReference>
<keyword evidence="1" id="KW-0812">Transmembrane</keyword>
<protein>
    <submittedName>
        <fullName evidence="3">SUMF1/EgtB/PvdO family nonheme iron enzyme</fullName>
    </submittedName>
</protein>
<name>A0A7K1U9J8_9BACT</name>
<feature type="domain" description="TIR" evidence="2">
    <location>
        <begin position="5"/>
        <end position="133"/>
    </location>
</feature>
<dbReference type="GO" id="GO:0007165">
    <property type="term" value="P:signal transduction"/>
    <property type="evidence" value="ECO:0007669"/>
    <property type="project" value="InterPro"/>
</dbReference>
<dbReference type="PROSITE" id="PS50104">
    <property type="entry name" value="TIR"/>
    <property type="match status" value="1"/>
</dbReference>
<evidence type="ECO:0000259" key="2">
    <source>
        <dbReference type="PROSITE" id="PS50104"/>
    </source>
</evidence>
<dbReference type="Pfam" id="PF03781">
    <property type="entry name" value="FGE-sulfatase"/>
    <property type="match status" value="1"/>
</dbReference>
<dbReference type="InterPro" id="IPR051043">
    <property type="entry name" value="Sulfatase_Mod_Factor_Kinase"/>
</dbReference>
<dbReference type="EMBL" id="WRXN01000011">
    <property type="protein sequence ID" value="MVT11042.1"/>
    <property type="molecule type" value="Genomic_DNA"/>
</dbReference>
<dbReference type="InterPro" id="IPR005532">
    <property type="entry name" value="SUMF_dom"/>
</dbReference>
<dbReference type="GO" id="GO:0120147">
    <property type="term" value="F:formylglycine-generating oxidase activity"/>
    <property type="evidence" value="ECO:0007669"/>
    <property type="project" value="TreeGrafter"/>
</dbReference>
<dbReference type="PANTHER" id="PTHR23150">
    <property type="entry name" value="SULFATASE MODIFYING FACTOR 1, 2"/>
    <property type="match status" value="1"/>
</dbReference>
<feature type="transmembrane region" description="Helical" evidence="1">
    <location>
        <begin position="142"/>
        <end position="164"/>
    </location>
</feature>
<keyword evidence="4" id="KW-1185">Reference proteome</keyword>
<reference evidence="3 4" key="1">
    <citation type="submission" date="2019-12" db="EMBL/GenBank/DDBJ databases">
        <title>Chitinophaga sp. strain ysch24 (GDMCC 1.1355), whole genome shotgun sequence.</title>
        <authorList>
            <person name="Zhang X."/>
        </authorList>
    </citation>
    <scope>NUCLEOTIDE SEQUENCE [LARGE SCALE GENOMIC DNA]</scope>
    <source>
        <strain evidence="4">ysch24</strain>
    </source>
</reference>